<accession>A0ABS4X9E3</accession>
<dbReference type="RefSeq" id="WP_209995583.1">
    <property type="nucleotide sequence ID" value="NZ_BAAAJY010000006.1"/>
</dbReference>
<dbReference type="Pfam" id="PF13563">
    <property type="entry name" value="2_5_RNA_ligase2"/>
    <property type="match status" value="1"/>
</dbReference>
<dbReference type="Gene3D" id="3.90.1140.10">
    <property type="entry name" value="Cyclic phosphodiesterase"/>
    <property type="match status" value="1"/>
</dbReference>
<sequence>MASGAGEETGTGGVESTALGVVIEVPSPLRESLRAWRCTYGGEAAARVEPHITLVSGSTTDWDAAAAHVRAVAALAGPFRVCLQGTGTFRPVAPVVFLNVREGTEACTALHDSLLRGPLGHDLSHAYHPHLTIAHEVADALMDSAQEDLRDESMGFTVSSIGLFGIDEAGQWSLREELELGGAEK</sequence>
<protein>
    <submittedName>
        <fullName evidence="1">2'-5' RNA ligase</fullName>
    </submittedName>
</protein>
<comment type="caution">
    <text evidence="1">The sequence shown here is derived from an EMBL/GenBank/DDBJ whole genome shotgun (WGS) entry which is preliminary data.</text>
</comment>
<dbReference type="EMBL" id="JAGIOF010000001">
    <property type="protein sequence ID" value="MBP2384863.1"/>
    <property type="molecule type" value="Genomic_DNA"/>
</dbReference>
<dbReference type="InterPro" id="IPR009097">
    <property type="entry name" value="Cyclic_Pdiesterase"/>
</dbReference>
<name>A0ABS4X9E3_9MICC</name>
<dbReference type="PANTHER" id="PTHR40037:SF1">
    <property type="entry name" value="PHOSPHOESTERASE SAOUHSC_00951-RELATED"/>
    <property type="match status" value="1"/>
</dbReference>
<dbReference type="PANTHER" id="PTHR40037">
    <property type="entry name" value="PHOSPHOESTERASE YJCG-RELATED"/>
    <property type="match status" value="1"/>
</dbReference>
<evidence type="ECO:0000313" key="2">
    <source>
        <dbReference type="Proteomes" id="UP001296993"/>
    </source>
</evidence>
<dbReference type="Proteomes" id="UP001296993">
    <property type="component" value="Unassembled WGS sequence"/>
</dbReference>
<gene>
    <name evidence="1" type="ORF">JOF47_000374</name>
</gene>
<keyword evidence="2" id="KW-1185">Reference proteome</keyword>
<organism evidence="1 2">
    <name type="scientific">Paeniglutamicibacter kerguelensis</name>
    <dbReference type="NCBI Taxonomy" id="254788"/>
    <lineage>
        <taxon>Bacteria</taxon>
        <taxon>Bacillati</taxon>
        <taxon>Actinomycetota</taxon>
        <taxon>Actinomycetes</taxon>
        <taxon>Micrococcales</taxon>
        <taxon>Micrococcaceae</taxon>
        <taxon>Paeniglutamicibacter</taxon>
    </lineage>
</organism>
<dbReference type="InterPro" id="IPR050580">
    <property type="entry name" value="2H_phosphoesterase_YjcG-like"/>
</dbReference>
<reference evidence="1 2" key="1">
    <citation type="submission" date="2021-03" db="EMBL/GenBank/DDBJ databases">
        <title>Sequencing the genomes of 1000 actinobacteria strains.</title>
        <authorList>
            <person name="Klenk H.-P."/>
        </authorList>
    </citation>
    <scope>NUCLEOTIDE SEQUENCE [LARGE SCALE GENOMIC DNA]</scope>
    <source>
        <strain evidence="1 2">DSM 15797</strain>
    </source>
</reference>
<dbReference type="SUPFAM" id="SSF55144">
    <property type="entry name" value="LigT-like"/>
    <property type="match status" value="1"/>
</dbReference>
<dbReference type="GO" id="GO:0016874">
    <property type="term" value="F:ligase activity"/>
    <property type="evidence" value="ECO:0007669"/>
    <property type="project" value="UniProtKB-KW"/>
</dbReference>
<keyword evidence="1" id="KW-0436">Ligase</keyword>
<evidence type="ECO:0000313" key="1">
    <source>
        <dbReference type="EMBL" id="MBP2384863.1"/>
    </source>
</evidence>
<proteinExistence type="predicted"/>